<dbReference type="HOGENOM" id="CLU_1980565_0_0_0"/>
<dbReference type="AlphaFoldDB" id="B9L538"/>
<keyword evidence="3" id="KW-1185">Reference proteome</keyword>
<dbReference type="KEGG" id="tro:trd_A0902"/>
<geneLocation type="plasmid" evidence="3">
    <name>Tros</name>
</geneLocation>
<organism evidence="2 3">
    <name type="scientific">Thermomicrobium roseum (strain ATCC 27502 / DSM 5159 / P-2)</name>
    <dbReference type="NCBI Taxonomy" id="309801"/>
    <lineage>
        <taxon>Bacteria</taxon>
        <taxon>Pseudomonadati</taxon>
        <taxon>Thermomicrobiota</taxon>
        <taxon>Thermomicrobia</taxon>
        <taxon>Thermomicrobiales</taxon>
        <taxon>Thermomicrobiaceae</taxon>
        <taxon>Thermomicrobium</taxon>
    </lineage>
</organism>
<feature type="region of interest" description="Disordered" evidence="1">
    <location>
        <begin position="1"/>
        <end position="34"/>
    </location>
</feature>
<proteinExistence type="predicted"/>
<evidence type="ECO:0000313" key="2">
    <source>
        <dbReference type="EMBL" id="ACM07108.1"/>
    </source>
</evidence>
<dbReference type="RefSeq" id="WP_012643095.1">
    <property type="nucleotide sequence ID" value="NC_011961.1"/>
</dbReference>
<dbReference type="EMBL" id="CP001276">
    <property type="protein sequence ID" value="ACM07108.1"/>
    <property type="molecule type" value="Genomic_DNA"/>
</dbReference>
<reference evidence="2 3" key="1">
    <citation type="journal article" date="2009" name="PLoS ONE">
        <title>Complete genome sequence of the aerobic CO-oxidizing thermophile Thermomicrobium roseum.</title>
        <authorList>
            <person name="Wu D."/>
            <person name="Raymond J."/>
            <person name="Wu M."/>
            <person name="Chatterji S."/>
            <person name="Ren Q."/>
            <person name="Graham J.E."/>
            <person name="Bryant D.A."/>
            <person name="Robb F."/>
            <person name="Colman A."/>
            <person name="Tallon L.J."/>
            <person name="Badger J.H."/>
            <person name="Madupu R."/>
            <person name="Ward N.L."/>
            <person name="Eisen J.A."/>
        </authorList>
    </citation>
    <scope>NUCLEOTIDE SEQUENCE [LARGE SCALE GENOMIC DNA]</scope>
    <source>
        <strain evidence="3">ATCC 27502 / DSM 5159 / P-2</strain>
        <plasmid evidence="2">unnamed</plasmid>
    </source>
</reference>
<evidence type="ECO:0000256" key="1">
    <source>
        <dbReference type="SAM" id="MobiDB-lite"/>
    </source>
</evidence>
<name>B9L538_THERP</name>
<dbReference type="Proteomes" id="UP000000447">
    <property type="component" value="Plasmid unnamed"/>
</dbReference>
<gene>
    <name evidence="2" type="ordered locus">trd_A0902</name>
</gene>
<evidence type="ECO:0000313" key="3">
    <source>
        <dbReference type="Proteomes" id="UP000000447"/>
    </source>
</evidence>
<sequence length="126" mass="14431">MDDDRRPALPQRSSCSGPGVAGRASTRPPRVRERETFFPENVVVTQHERVLTARSRESVDEFRPKDEVCPCGFKVDRIGSIAVRRAELDRSLTARRHRDRPCRQATAIVRTSERAQRHRAERVAVE</sequence>
<protein>
    <submittedName>
        <fullName evidence="2">Uncharacterized protein</fullName>
    </submittedName>
</protein>
<accession>B9L538</accession>
<keyword evidence="2" id="KW-0614">Plasmid</keyword>